<evidence type="ECO:0000313" key="8">
    <source>
        <dbReference type="Proteomes" id="UP000003477"/>
    </source>
</evidence>
<dbReference type="Gene3D" id="3.30.700.10">
    <property type="entry name" value="Glycoprotein, Type 4 Pilin"/>
    <property type="match status" value="1"/>
</dbReference>
<dbReference type="InterPro" id="IPR000983">
    <property type="entry name" value="Bac_GSPG_pilin"/>
</dbReference>
<dbReference type="InterPro" id="IPR012902">
    <property type="entry name" value="N_methyl_site"/>
</dbReference>
<dbReference type="PANTHER" id="PTHR30093">
    <property type="entry name" value="GENERAL SECRETION PATHWAY PROTEIN G"/>
    <property type="match status" value="1"/>
</dbReference>
<dbReference type="GO" id="GO:0015627">
    <property type="term" value="C:type II protein secretion system complex"/>
    <property type="evidence" value="ECO:0007669"/>
    <property type="project" value="InterPro"/>
</dbReference>
<feature type="transmembrane region" description="Helical" evidence="6">
    <location>
        <begin position="21"/>
        <end position="44"/>
    </location>
</feature>
<dbReference type="RefSeq" id="WP_007306968.1">
    <property type="nucleotide sequence ID" value="NZ_AESD01000339.1"/>
</dbReference>
<comment type="caution">
    <text evidence="7">The sequence shown here is derived from an EMBL/GenBank/DDBJ whole genome shotgun (WGS) entry which is preliminary data.</text>
</comment>
<dbReference type="GO" id="GO:0016020">
    <property type="term" value="C:membrane"/>
    <property type="evidence" value="ECO:0007669"/>
    <property type="project" value="UniProtKB-SubCell"/>
</dbReference>
<protein>
    <recommendedName>
        <fullName evidence="9">General secretion pathway protein G</fullName>
    </recommendedName>
</protein>
<accession>G5J406</accession>
<dbReference type="Pfam" id="PF16734">
    <property type="entry name" value="Pilin_GH"/>
    <property type="match status" value="1"/>
</dbReference>
<dbReference type="Proteomes" id="UP000003477">
    <property type="component" value="Unassembled WGS sequence"/>
</dbReference>
<keyword evidence="3 6" id="KW-0812">Transmembrane</keyword>
<evidence type="ECO:0008006" key="9">
    <source>
        <dbReference type="Google" id="ProtNLM"/>
    </source>
</evidence>
<dbReference type="AlphaFoldDB" id="G5J406"/>
<keyword evidence="5 6" id="KW-0472">Membrane</keyword>
<name>G5J406_CROWT</name>
<reference evidence="7 8" key="1">
    <citation type="journal article" date="2011" name="Front. Microbiol.">
        <title>Two Strains of Crocosphaera watsonii with Highly Conserved Genomes are Distinguished by Strain-Specific Features.</title>
        <authorList>
            <person name="Bench S.R."/>
            <person name="Ilikchyan I.N."/>
            <person name="Tripp H.J."/>
            <person name="Zehr J.P."/>
        </authorList>
    </citation>
    <scope>NUCLEOTIDE SEQUENCE [LARGE SCALE GENOMIC DNA]</scope>
    <source>
        <strain evidence="7 8">WH 0003</strain>
    </source>
</reference>
<dbReference type="GO" id="GO:0015628">
    <property type="term" value="P:protein secretion by the type II secretion system"/>
    <property type="evidence" value="ECO:0007669"/>
    <property type="project" value="InterPro"/>
</dbReference>
<dbReference type="InterPro" id="IPR045584">
    <property type="entry name" value="Pilin-like"/>
</dbReference>
<dbReference type="GeneID" id="88765936"/>
<dbReference type="PROSITE" id="PS00409">
    <property type="entry name" value="PROKAR_NTER_METHYL"/>
    <property type="match status" value="1"/>
</dbReference>
<sequence length="177" mass="19785">MQIVRRLLVKNTDEGFTLLELMIVVIILGILAAITVPQLLGMVAKARETEIQTQIASLLRAQNAYFLENGEFLKINNKNMIAHNHDLDVTIENDKYNIRTTLASQYNAVRVKATALNDYRDSHKNYTAGLHYSGGMFASVTCQTHDPGGDISFIAQFTLSGDRPEAKCDLNKTIEIR</sequence>
<dbReference type="PATRIC" id="fig|423471.3.peg.2092"/>
<dbReference type="PRINTS" id="PR00813">
    <property type="entry name" value="BCTERIALGSPG"/>
</dbReference>
<organism evidence="7 8">
    <name type="scientific">Crocosphaera watsonii WH 0003</name>
    <dbReference type="NCBI Taxonomy" id="423471"/>
    <lineage>
        <taxon>Bacteria</taxon>
        <taxon>Bacillati</taxon>
        <taxon>Cyanobacteriota</taxon>
        <taxon>Cyanophyceae</taxon>
        <taxon>Oscillatoriophycideae</taxon>
        <taxon>Chroococcales</taxon>
        <taxon>Aphanothecaceae</taxon>
        <taxon>Crocosphaera</taxon>
    </lineage>
</organism>
<evidence type="ECO:0000256" key="4">
    <source>
        <dbReference type="ARBA" id="ARBA00022989"/>
    </source>
</evidence>
<dbReference type="NCBIfam" id="TIGR02532">
    <property type="entry name" value="IV_pilin_GFxxxE"/>
    <property type="match status" value="1"/>
</dbReference>
<dbReference type="EMBL" id="AESD01000339">
    <property type="protein sequence ID" value="EHJ13086.1"/>
    <property type="molecule type" value="Genomic_DNA"/>
</dbReference>
<dbReference type="SUPFAM" id="SSF54523">
    <property type="entry name" value="Pili subunits"/>
    <property type="match status" value="1"/>
</dbReference>
<evidence type="ECO:0000256" key="5">
    <source>
        <dbReference type="ARBA" id="ARBA00023136"/>
    </source>
</evidence>
<dbReference type="InterPro" id="IPR031975">
    <property type="entry name" value="Pilin_GH"/>
</dbReference>
<dbReference type="Pfam" id="PF07963">
    <property type="entry name" value="N_methyl"/>
    <property type="match status" value="1"/>
</dbReference>
<evidence type="ECO:0000256" key="1">
    <source>
        <dbReference type="ARBA" id="ARBA00004167"/>
    </source>
</evidence>
<comment type="subcellular location">
    <subcellularLocation>
        <location evidence="1">Membrane</location>
        <topology evidence="1">Single-pass membrane protein</topology>
    </subcellularLocation>
</comment>
<evidence type="ECO:0000256" key="2">
    <source>
        <dbReference type="ARBA" id="ARBA00022481"/>
    </source>
</evidence>
<evidence type="ECO:0000256" key="6">
    <source>
        <dbReference type="SAM" id="Phobius"/>
    </source>
</evidence>
<gene>
    <name evidence="7" type="ORF">CWATWH0003_2229</name>
</gene>
<evidence type="ECO:0000313" key="7">
    <source>
        <dbReference type="EMBL" id="EHJ13086.1"/>
    </source>
</evidence>
<evidence type="ECO:0000256" key="3">
    <source>
        <dbReference type="ARBA" id="ARBA00022692"/>
    </source>
</evidence>
<keyword evidence="2" id="KW-0488">Methylation</keyword>
<dbReference type="PANTHER" id="PTHR30093:SF44">
    <property type="entry name" value="TYPE II SECRETION SYSTEM CORE PROTEIN G"/>
    <property type="match status" value="1"/>
</dbReference>
<proteinExistence type="predicted"/>
<keyword evidence="4 6" id="KW-1133">Transmembrane helix</keyword>